<dbReference type="AlphaFoldDB" id="A0A699IZW6"/>
<feature type="compositionally biased region" description="Polar residues" evidence="1">
    <location>
        <begin position="264"/>
        <end position="274"/>
    </location>
</feature>
<keyword evidence="3" id="KW-0548">Nucleotidyltransferase</keyword>
<dbReference type="PANTHER" id="PTHR46148">
    <property type="entry name" value="CHROMO DOMAIN-CONTAINING PROTEIN"/>
    <property type="match status" value="1"/>
</dbReference>
<organism evidence="3">
    <name type="scientific">Tanacetum cinerariifolium</name>
    <name type="common">Dalmatian daisy</name>
    <name type="synonym">Chrysanthemum cinerariifolium</name>
    <dbReference type="NCBI Taxonomy" id="118510"/>
    <lineage>
        <taxon>Eukaryota</taxon>
        <taxon>Viridiplantae</taxon>
        <taxon>Streptophyta</taxon>
        <taxon>Embryophyta</taxon>
        <taxon>Tracheophyta</taxon>
        <taxon>Spermatophyta</taxon>
        <taxon>Magnoliopsida</taxon>
        <taxon>eudicotyledons</taxon>
        <taxon>Gunneridae</taxon>
        <taxon>Pentapetalae</taxon>
        <taxon>asterids</taxon>
        <taxon>campanulids</taxon>
        <taxon>Asterales</taxon>
        <taxon>Asteraceae</taxon>
        <taxon>Asteroideae</taxon>
        <taxon>Anthemideae</taxon>
        <taxon>Anthemidinae</taxon>
        <taxon>Tanacetum</taxon>
    </lineage>
</organism>
<evidence type="ECO:0000259" key="2">
    <source>
        <dbReference type="Pfam" id="PF24626"/>
    </source>
</evidence>
<name>A0A699IZW6_TANCI</name>
<dbReference type="InterPro" id="IPR056924">
    <property type="entry name" value="SH3_Tf2-1"/>
</dbReference>
<accession>A0A699IZW6</accession>
<sequence>VVRFGKRGKLNPMYVGPFKVLERIEDFAYKLDLPEELSRVHNTFHVSNLKKCHADEPLTVSLDGLHFDDKLQFVEEPVEIMDRHSAAIRTLIDVNIKKLYQPWRSFAALINKCLTGKSSGYDSLRLSQAQILWGLYHKRNVDYAYLMWEDFVYQVEHKKQKKSNEMYYPRFKKAIIHHFMSKDPSILRRNKVNWHYVRDDFMFSTIKLVSRHQNTQQFGALLPIELTSDEIKNFKAYKEYYAIATGEAAPKPKASSRRTRSSSDKSITPLTTAASPRLKAFAKGKQTAKASKAKSLSALSEPSDSGADEGTSSKPGVPNVPTDESEEELSWNSIDDEGDDNIEQDDDG</sequence>
<reference evidence="3" key="1">
    <citation type="journal article" date="2019" name="Sci. Rep.">
        <title>Draft genome of Tanacetum cinerariifolium, the natural source of mosquito coil.</title>
        <authorList>
            <person name="Yamashiro T."/>
            <person name="Shiraishi A."/>
            <person name="Satake H."/>
            <person name="Nakayama K."/>
        </authorList>
    </citation>
    <scope>NUCLEOTIDE SEQUENCE</scope>
</reference>
<feature type="compositionally biased region" description="Acidic residues" evidence="1">
    <location>
        <begin position="323"/>
        <end position="348"/>
    </location>
</feature>
<feature type="region of interest" description="Disordered" evidence="1">
    <location>
        <begin position="248"/>
        <end position="348"/>
    </location>
</feature>
<dbReference type="GO" id="GO:0003964">
    <property type="term" value="F:RNA-directed DNA polymerase activity"/>
    <property type="evidence" value="ECO:0007669"/>
    <property type="project" value="UniProtKB-KW"/>
</dbReference>
<protein>
    <submittedName>
        <fullName evidence="3">Putative reverse transcriptase domain-containing protein</fullName>
    </submittedName>
</protein>
<proteinExistence type="predicted"/>
<gene>
    <name evidence="3" type="ORF">Tci_572166</name>
</gene>
<evidence type="ECO:0000256" key="1">
    <source>
        <dbReference type="SAM" id="MobiDB-lite"/>
    </source>
</evidence>
<dbReference type="EMBL" id="BKCJ010353987">
    <property type="protein sequence ID" value="GFA00194.1"/>
    <property type="molecule type" value="Genomic_DNA"/>
</dbReference>
<feature type="non-terminal residue" evidence="3">
    <location>
        <position position="348"/>
    </location>
</feature>
<comment type="caution">
    <text evidence="3">The sequence shown here is derived from an EMBL/GenBank/DDBJ whole genome shotgun (WGS) entry which is preliminary data.</text>
</comment>
<feature type="domain" description="Tf2-1-like SH3-like" evidence="2">
    <location>
        <begin position="3"/>
        <end position="53"/>
    </location>
</feature>
<dbReference type="PANTHER" id="PTHR46148:SF59">
    <property type="entry name" value="NUCLEOTIDYLTRANSFERASE, RIBONUCLEASE H"/>
    <property type="match status" value="1"/>
</dbReference>
<dbReference type="Pfam" id="PF24626">
    <property type="entry name" value="SH3_Tf2-1"/>
    <property type="match status" value="1"/>
</dbReference>
<keyword evidence="3" id="KW-0808">Transferase</keyword>
<evidence type="ECO:0000313" key="3">
    <source>
        <dbReference type="EMBL" id="GFA00194.1"/>
    </source>
</evidence>
<keyword evidence="3" id="KW-0695">RNA-directed DNA polymerase</keyword>
<feature type="compositionally biased region" description="Low complexity" evidence="1">
    <location>
        <begin position="288"/>
        <end position="300"/>
    </location>
</feature>
<feature type="non-terminal residue" evidence="3">
    <location>
        <position position="1"/>
    </location>
</feature>